<feature type="domain" description="Immunoglobulin" evidence="5">
    <location>
        <begin position="1903"/>
        <end position="1979"/>
    </location>
</feature>
<feature type="domain" description="PKD/Chitinase" evidence="4">
    <location>
        <begin position="813"/>
        <end position="889"/>
    </location>
</feature>
<feature type="domain" description="Immunoglobulin" evidence="5">
    <location>
        <begin position="655"/>
        <end position="731"/>
    </location>
</feature>
<feature type="domain" description="Immunoglobulin" evidence="5">
    <location>
        <begin position="3192"/>
        <end position="3270"/>
    </location>
</feature>
<feature type="domain" description="Immunoglobulin" evidence="5">
    <location>
        <begin position="2779"/>
        <end position="2949"/>
    </location>
</feature>
<dbReference type="InterPro" id="IPR003599">
    <property type="entry name" value="Ig_sub"/>
</dbReference>
<feature type="domain" description="PKD/Chitinase" evidence="4">
    <location>
        <begin position="3116"/>
        <end position="3192"/>
    </location>
</feature>
<evidence type="ECO:0000259" key="4">
    <source>
        <dbReference type="SMART" id="SM00089"/>
    </source>
</evidence>
<dbReference type="Gene3D" id="2.60.40.2700">
    <property type="match status" value="1"/>
</dbReference>
<feature type="domain" description="PKD/Chitinase" evidence="4">
    <location>
        <begin position="1749"/>
        <end position="1825"/>
    </location>
</feature>
<evidence type="ECO:0000313" key="7">
    <source>
        <dbReference type="Proteomes" id="UP000609064"/>
    </source>
</evidence>
<feature type="domain" description="PKD/Chitinase" evidence="4">
    <location>
        <begin position="1983"/>
        <end position="2061"/>
    </location>
</feature>
<feature type="domain" description="PKD/Chitinase" evidence="4">
    <location>
        <begin position="2303"/>
        <end position="2379"/>
    </location>
</feature>
<comment type="caution">
    <text evidence="6">The sequence shown here is derived from an EMBL/GenBank/DDBJ whole genome shotgun (WGS) entry which is preliminary data.</text>
</comment>
<feature type="domain" description="Immunoglobulin" evidence="5">
    <location>
        <begin position="817"/>
        <end position="887"/>
    </location>
</feature>
<organism evidence="6 7">
    <name type="scientific">Emticicia aquatilis</name>
    <dbReference type="NCBI Taxonomy" id="1537369"/>
    <lineage>
        <taxon>Bacteria</taxon>
        <taxon>Pseudomonadati</taxon>
        <taxon>Bacteroidota</taxon>
        <taxon>Cytophagia</taxon>
        <taxon>Cytophagales</taxon>
        <taxon>Leadbetterellaceae</taxon>
        <taxon>Emticicia</taxon>
    </lineage>
</organism>
<proteinExistence type="predicted"/>
<dbReference type="EMBL" id="BMKK01000002">
    <property type="protein sequence ID" value="GGD51029.1"/>
    <property type="molecule type" value="Genomic_DNA"/>
</dbReference>
<dbReference type="SMART" id="SM00089">
    <property type="entry name" value="PKD"/>
    <property type="match status" value="29"/>
</dbReference>
<evidence type="ECO:0000313" key="6">
    <source>
        <dbReference type="EMBL" id="GGD51029.1"/>
    </source>
</evidence>
<dbReference type="InterPro" id="IPR036179">
    <property type="entry name" value="Ig-like_dom_sf"/>
</dbReference>
<feature type="domain" description="PKD/Chitinase" evidence="4">
    <location>
        <begin position="3513"/>
        <end position="3592"/>
    </location>
</feature>
<feature type="domain" description="PKD/Chitinase" evidence="4">
    <location>
        <begin position="1203"/>
        <end position="1279"/>
    </location>
</feature>
<dbReference type="RefSeq" id="WP_188765332.1">
    <property type="nucleotide sequence ID" value="NZ_BMKK01000002.1"/>
</dbReference>
<feature type="domain" description="Immunoglobulin" evidence="5">
    <location>
        <begin position="3757"/>
        <end position="3827"/>
    </location>
</feature>
<feature type="domain" description="Immunoglobulin" evidence="5">
    <location>
        <begin position="973"/>
        <end position="1043"/>
    </location>
</feature>
<feature type="domain" description="PKD/Chitinase" evidence="4">
    <location>
        <begin position="3038"/>
        <end position="3114"/>
    </location>
</feature>
<keyword evidence="7" id="KW-1185">Reference proteome</keyword>
<feature type="domain" description="PKD/Chitinase" evidence="4">
    <location>
        <begin position="2953"/>
        <end position="3034"/>
    </location>
</feature>
<dbReference type="Pfam" id="PF19081">
    <property type="entry name" value="Ig_7"/>
    <property type="match status" value="6"/>
</dbReference>
<feature type="domain" description="Immunoglobulin" evidence="5">
    <location>
        <begin position="1207"/>
        <end position="1277"/>
    </location>
</feature>
<feature type="signal peptide" evidence="3">
    <location>
        <begin position="1"/>
        <end position="22"/>
    </location>
</feature>
<dbReference type="InterPro" id="IPR050831">
    <property type="entry name" value="CEA_cell_adhesion"/>
</dbReference>
<dbReference type="PANTHER" id="PTHR44427:SF5">
    <property type="entry name" value="V-SET AND IMMUNOGLOBULIN DOMAIN-CONTAINING PROTEIN 10-LIKE"/>
    <property type="match status" value="1"/>
</dbReference>
<feature type="chain" id="PRO_5036857337" description="PKD domain-containing protein" evidence="3">
    <location>
        <begin position="23"/>
        <end position="4344"/>
    </location>
</feature>
<dbReference type="SUPFAM" id="SSF48726">
    <property type="entry name" value="Immunoglobulin"/>
    <property type="match status" value="1"/>
</dbReference>
<keyword evidence="2" id="KW-0325">Glycoprotein</keyword>
<feature type="domain" description="PKD/Chitinase" evidence="4">
    <location>
        <begin position="2626"/>
        <end position="2705"/>
    </location>
</feature>
<feature type="domain" description="PKD/Chitinase" evidence="4">
    <location>
        <begin position="3753"/>
        <end position="3829"/>
    </location>
</feature>
<feature type="domain" description="PKD/Chitinase" evidence="4">
    <location>
        <begin position="1281"/>
        <end position="1357"/>
    </location>
</feature>
<protein>
    <recommendedName>
        <fullName evidence="8">PKD domain-containing protein</fullName>
    </recommendedName>
</protein>
<feature type="domain" description="Immunoglobulin" evidence="5">
    <location>
        <begin position="2299"/>
        <end position="2377"/>
    </location>
</feature>
<feature type="domain" description="Immunoglobulin" evidence="5">
    <location>
        <begin position="3278"/>
        <end position="3349"/>
    </location>
</feature>
<sequence length="4344" mass="447239">MKGIVKIVILLLIFLESVQTKAQSCTGSLGDPVVNVTFGSGASIGAALPTGQTNYTYSGVTCIQDGFYGIRTTSVANATDNNTCYGGGWLLSTRDHTGDTNGYMMVVNASYSPGEFFKTTISGLCGGTTYEFSSWIMNLLKAGSCSTNSQRFPNVTFNIETTSGTVLKTFSTGSIPETSSPQWNRYATFFTTPTGVSTVVLRLVNNAPGGCGNDLALDDIQFRACGPTLTTKFLNTNSTTAKICIGQSFTLNATLSSGYNNPVFQWQVSTDATNWTNISGATTTTYTLTPATSGIYYYRVLASESGNINLITCRIASTPTLVGTVTPYPDLVTSGTSICTETCTDLSTLFTDNTPLLPNSTVSIKYFNTLADAQADVNQLTSSVVCPTASRSYFVSKTVNGCNDILEIPITVKPLPAINASSNSAICQGQTLNLTTTNAGTGATYAWSGPNSFASTLQNPSIAAAKSTQNGTYSLTVTLNGCTATATTSVTVKPLPTVGASNNSPICQGQTLTLSSVNGGTGASYLWNGPSGYSSALQNPTISGITPASNGVYTSTVTLNGCTATATTNVAIKPLPNTSANSNSPVCVGNTLNLLGSGGVTGAIYQWSGPNNFTSGLQNPSITTVTTAASGTYSLNVILNGCSASSTTAVTINPLPTPTANSNSPVCVGKSLDLISSGGVIYAWLGPNGFTSSLQNPSINPASLSASGIYTVTVTNANGCSATATTSVVINALPVPSASSNTPVCVGKSLDLTSSGGVSYVWVGPNGFTSSLQNPNVNPVSISATGIYTITVTNANGCSSTATTNVVINAIPVPTASSNTPVCVGKSLDLTSSGGVSYTWVGPNGFTSSLQNPSINPVGISSSGVYTVTVTNGNGCSATVTTKVVINALPVPTASSNSPVCVGKSLDLTSSGGVSYVWVGPNGFTSSLQNPSINPASLSATGIYTVTVTNANGCSATATTSVVINSLPVPTASSNTPVCVGKSLDLTSNGGVGYAWLGPNGFVSSLQNPSINPVSISATGVYTVTVTNTNGCSATATANVIINALPIPTASSNTPVCVGKSLDLGSSGGVSYAWVGPNGFTSSLQNPSINPVSLSATGVYTVTVTNTNGCSATATANVIINALPIPTASSNTPVCVGKSLDLGSSGGVSYAWVGPNGFTSSLQNPSINPVSLSAIGIYTFTVTNANGCSATATTNVVINALPVPTTSSNTPVCVGKSLDLASSGGVSYSWLGPNGFTSSLQNPSINPASISATGIYTVTVTNANGCSATTTTSVIINALPVPTASSNTPVCVGKSLDLTSSGGVNYAWVGPNGFTSSLQNPSINPASISASGIYTVTVINANGCSATTTTSVIINALPVPTASSNTPVCVGKSLDLTSSGGVSYAWVGPNGFSSSLQNTSINPVSLLAAGIYTVTVTNATGCSATATTNVVINFLPVPIASSNTPVCVGKSLDFTSSGGVNYAWVGPNGFTSSLQNPSINSVSISATGIYTVTVTNTNGCSATTTTSVVINALPVPTASSNTAVCVGKSLDFTSSGGVNYAWLGPNGFTSSLQNPSINPVSVSSSGVYTVTVTNANGCSSTATTSVIINALPVPTASSNTPVCVGKSLDLASSGGVSYAWVGPNGFTSSSQNPSINPVSLSAIGIYTVTVTNANGCSETATTNVVINALPVPMASSNTPVCVGKSLDLTSSGGVNYAWGGPNGFASSLQNPSINPVSISATGIYTVTVTNANGCSATATTNVVINALPVPTVSSNKPVCVGKSLDLTSSGGVSYVWVGPNGFTSSLQNPSINPVSLSASGIYTVTVTNANGCSATATTSVVINALPVPSASSNTPVCVGKSLDLTSSGGVSYAWAGPSGFSSSLQNPSINPVSISASGIYTVTVTNANSCSATATTNVVINALPVPTASSNSPVCVGKSLDLTSSGGVSYVWVGPNGFVSSLQNPSINPVSLSATGIYTVTVTNTNGCSATATTNVLINPLPVALISSNSPVCETLPLNISAQASLGAVYAWSGPNGFSSTAQNPTIVSPTVANSGIYFLTVTSGDGCTATASANITIKKKPAAIASNDSPKCAGQNLQLNANNETGATYTWSGPNGFTSNLQNPIVTNVSPINTGIYQVIVDLDGCFNSATTSVTVYDNPVANPSSNSPVCEGQVLNFTAENAGAGATYLWTGVNGFTSNLQNPSLLAQTAINSAVFTLTVTQNGCITTASTAITIKPKPTISIPIISPLCATENINLKAIATNGSSFQWSGPNGFVSSLQNPVINSSIIASTGIYEVIVDLNGCLNNATTSITVNPKPGAIAMVNSPVCETESVNLTANNAGTGAIYSWVGPNNFTSNLQNPVLNNTIPIQSGIYTLTVQLGICFSTTTVDVTVFPKPTLTIGLVACKPNLKTYTVDFTSNATTLLTTAGTINNLGGNNYQIVGVPAGTNIVLTVKTDKNCIEIQNINAPDCSCPVVNAPVSNGDKVICEGDINPILSVNVGANETADWYSTPSGGSPLVDSTKSFTPTSTSPGTYTYYAETRNEINECRSATRTAIKFTIKPKPLVSLNANSPICETDSLKLTGNSSLTGVIYSWNGPNNYTSSLQNPVITNAISSQSGYYKLLIDLNGCKTADSVNVFIKPKPQPIASSNSPVCEGFPLNISANSIANASYKWSGPKAFTNENQNEIITNTIPACSGIYTLTVTLDGCVSTTTTQVVVNAKPKISTSTPKCAVDLATYSLKFIALGGTVSSTAGVIINDSLKNVPSGTNVRLYITSPEGCQDSVLVNAPDCLCPPLDASVSLGDTAICQSQPNPLLAVNVNTLAGETVDWYDAANGGNLLQGNSLTYNPSPTAAGTYTYYAETRRADITIRTCVSSTRTPVKLIIKPLPLATALNNSPICQEDSLKLEAVAVSGANFAWTGPNGFVANSEDTLRFPAKTSMSGIYNLTVELAGCISTATTEVLVKPLPDANALSNATFGLCENDTLTLTMPSATNPIDSYSWTGPNAYAATGQTVKIIPASPSLSGIYTLTTSLNGCKNQDTTNVLIKPLPLTIANNTSPVCEGDSVILSAADSPNATYEWFTPNGVPIGTGKRIVLTNTQPNQSGDYFVKVTLDGCSDTSRTNVIIKRKPIALASGNTVCAGESIVLNAQKDSTATYLWSGPLGFNATKKDTILTNVIVSQSGIYTLNVTLNGCTLSDTASVLVKPLPVTIALSNSPVCENAATQLTAENAGTNAKYAWVGPNNFNSTLQNPVLDSASVAKAGIYTVEITLDGCKQTDTTLVVVKPLPLVSITANTPICEDDTLKLSVSSLIGGTYAWSGPNNFTSSQNTVQIQKVSLNASGLYQVTVTKDACSKNDSVSIGIKPKPLVQILSNSPVCEQDSLQLTAANAGVNATYSWSGPNGFTSNIQNPTVSPMTMAKAGKYILQVNLDNCIEYDTTEVVVKPLPILALSSNLPVCAEDTLKLFTGNNQLGTTFKWSGPAGFSDTTSTSIIPNVSVQQSGLYQVTAVLNGCFKADSISVLIKPLPVAIASAKDDSLCVGETLELSAANAGIGANYSWEGPNGFISNEQSPVITPVTSSNAGKYILKVTLNNCEAKDTINIVVNPLPTLVIDSAKCTPDLKYYNVYYHASDSLVSSTAGIFENGILKNIPKDSLSVRLTVTTKFGCSINQEVTAPDCNCPVIAAPTMNIQDTTICRGSTLPIFKATAGNRQTADWYDSPSGGTKIFTGLSYSLTTSDTLYVQARDTVSNCKSNVRTKISLIINELPIANASANSPVCQGDSLELSAETVSGASYSWLGAGFTSTQQNPVINAAKVLDGGIYTLSVTLKGCVSTTTVNAIINPLPTLVIDSAKCTPDLKYYNVYYHASDSLVTSTAGIFENGILKNIPKDSLSVRLTVTTKFGCSISQEVIAPDCNCPVIATPKMNIQDTTICRGSTLPIFTATVGNRQTADWFDSPTGGTKIFTGLSYSLTTSDTLYVQARDTVSNCKSNVRTKVSLIINELPIVNATSNSPVCQGDSLKLSAETVSGASYSWLGAGFTSTQQNPIINPAKVLDGGIYTLTVTLKGCVSTTTVNAIVNPLPTLVIDSAKCTHDLKYYNVYYHASDSLVSSTAGIFENGILKNIPKDSLSVRLTVTTKFGCSISQEVTAPDCNCPVIAAPTMNIQDTTICRGDILPIFKAAVANRQTADWFDSPSGGTKVFTGLSYSLTTSDTLYVQARDTVSNCKSNVRTKVSLIINELPSFEVVGISAKCSGSVVENNGAIQLLTWASSNKFAYVKDSVFTENTTYQTASNIPTDGLIIKNIAGSPTNVWYTIRIFNPSGCFVDKKVLLKKTVCDCLLTPICTPFEVKKTKNRRVIP</sequence>
<gene>
    <name evidence="6" type="ORF">GCM10011514_14110</name>
</gene>
<feature type="domain" description="Immunoglobulin" evidence="5">
    <location>
        <begin position="1045"/>
        <end position="1121"/>
    </location>
</feature>
<evidence type="ECO:0000256" key="3">
    <source>
        <dbReference type="SAM" id="SignalP"/>
    </source>
</evidence>
<feature type="domain" description="PKD/Chitinase" evidence="4">
    <location>
        <begin position="969"/>
        <end position="1045"/>
    </location>
</feature>
<feature type="domain" description="PKD/Chitinase" evidence="4">
    <location>
        <begin position="1671"/>
        <end position="1747"/>
    </location>
</feature>
<feature type="domain" description="Immunoglobulin" evidence="5">
    <location>
        <begin position="1591"/>
        <end position="1667"/>
    </location>
</feature>
<feature type="domain" description="Immunoglobulin" evidence="5">
    <location>
        <begin position="889"/>
        <end position="965"/>
    </location>
</feature>
<feature type="domain" description="PKD/Chitinase" evidence="4">
    <location>
        <begin position="1593"/>
        <end position="1669"/>
    </location>
</feature>
<feature type="domain" description="Immunoglobulin" evidence="5">
    <location>
        <begin position="2632"/>
        <end position="2703"/>
    </location>
</feature>
<feature type="domain" description="PKD/Chitinase" evidence="4">
    <location>
        <begin position="1047"/>
        <end position="1123"/>
    </location>
</feature>
<feature type="domain" description="PKD/Chitinase" evidence="4">
    <location>
        <begin position="417"/>
        <end position="495"/>
    </location>
</feature>
<keyword evidence="1 3" id="KW-0732">Signal</keyword>
<evidence type="ECO:0008006" key="8">
    <source>
        <dbReference type="Google" id="ProtNLM"/>
    </source>
</evidence>
<feature type="domain" description="Immunoglobulin" evidence="5">
    <location>
        <begin position="2957"/>
        <end position="3032"/>
    </location>
</feature>
<feature type="domain" description="Immunoglobulin" evidence="5">
    <location>
        <begin position="739"/>
        <end position="809"/>
    </location>
</feature>
<feature type="domain" description="Immunoglobulin" evidence="5">
    <location>
        <begin position="3994"/>
        <end position="4064"/>
    </location>
</feature>
<feature type="domain" description="PKD/Chitinase" evidence="4">
    <location>
        <begin position="1359"/>
        <end position="1435"/>
    </location>
</feature>
<feature type="domain" description="Immunoglobulin" evidence="5">
    <location>
        <begin position="3430"/>
        <end position="3509"/>
    </location>
</feature>
<feature type="domain" description="Immunoglobulin" evidence="5">
    <location>
        <begin position="2067"/>
        <end position="2138"/>
    </location>
</feature>
<feature type="domain" description="Immunoglobulin" evidence="5">
    <location>
        <begin position="3518"/>
        <end position="3590"/>
    </location>
</feature>
<dbReference type="SMART" id="SM00409">
    <property type="entry name" value="IG"/>
    <property type="match status" value="34"/>
</dbReference>
<feature type="domain" description="Immunoglobulin" evidence="5">
    <location>
        <begin position="1519"/>
        <end position="1589"/>
    </location>
</feature>
<dbReference type="PANTHER" id="PTHR44427">
    <property type="entry name" value="CARCINOEMBRYONIC ANTIGEN-RELATED CELL ADHESION MOLECULE 19"/>
    <property type="match status" value="1"/>
</dbReference>
<feature type="domain" description="PKD/Chitinase" evidence="4">
    <location>
        <begin position="1515"/>
        <end position="1591"/>
    </location>
</feature>
<feature type="domain" description="Immunoglobulin" evidence="5">
    <location>
        <begin position="1441"/>
        <end position="1511"/>
    </location>
</feature>
<dbReference type="InterPro" id="IPR044023">
    <property type="entry name" value="Ig_7"/>
</dbReference>
<feature type="domain" description="Immunoglobulin" evidence="5">
    <location>
        <begin position="1675"/>
        <end position="1745"/>
    </location>
</feature>
<feature type="domain" description="PKD/Chitinase" evidence="4">
    <location>
        <begin position="657"/>
        <end position="733"/>
    </location>
</feature>
<feature type="domain" description="Immunoglobulin" evidence="5">
    <location>
        <begin position="3357"/>
        <end position="3429"/>
    </location>
</feature>
<name>A0A917DNH4_9BACT</name>
<feature type="domain" description="PKD/Chitinase" evidence="4">
    <location>
        <begin position="891"/>
        <end position="967"/>
    </location>
</feature>
<dbReference type="Proteomes" id="UP000609064">
    <property type="component" value="Unassembled WGS sequence"/>
</dbReference>
<dbReference type="SUPFAM" id="SSF49299">
    <property type="entry name" value="PKD domain"/>
    <property type="match status" value="16"/>
</dbReference>
<dbReference type="InterPro" id="IPR013783">
    <property type="entry name" value="Ig-like_fold"/>
</dbReference>
<feature type="domain" description="PKD/Chitinase" evidence="4">
    <location>
        <begin position="1125"/>
        <end position="1201"/>
    </location>
</feature>
<feature type="domain" description="Immunoglobulin" evidence="5">
    <location>
        <begin position="1747"/>
        <end position="1823"/>
    </location>
</feature>
<feature type="domain" description="Immunoglobulin" evidence="5">
    <location>
        <begin position="1831"/>
        <end position="1901"/>
    </location>
</feature>
<evidence type="ECO:0000256" key="2">
    <source>
        <dbReference type="ARBA" id="ARBA00023180"/>
    </source>
</evidence>
<feature type="domain" description="PKD/Chitinase" evidence="4">
    <location>
        <begin position="1905"/>
        <end position="1981"/>
    </location>
</feature>
<feature type="domain" description="Immunoglobulin" evidence="5">
    <location>
        <begin position="421"/>
        <end position="493"/>
    </location>
</feature>
<evidence type="ECO:0000256" key="1">
    <source>
        <dbReference type="ARBA" id="ARBA00022729"/>
    </source>
</evidence>
<feature type="domain" description="Immunoglobulin" evidence="5">
    <location>
        <begin position="2495"/>
        <end position="2624"/>
    </location>
</feature>
<feature type="domain" description="PKD/Chitinase" evidence="4">
    <location>
        <begin position="1827"/>
        <end position="1903"/>
    </location>
</feature>
<feature type="domain" description="Immunoglobulin" evidence="5">
    <location>
        <begin position="1987"/>
        <end position="2059"/>
    </location>
</feature>
<feature type="domain" description="PKD/Chitinase" evidence="4">
    <location>
        <begin position="497"/>
        <end position="575"/>
    </location>
</feature>
<dbReference type="Gene3D" id="2.60.40.10">
    <property type="entry name" value="Immunoglobulins"/>
    <property type="match status" value="37"/>
</dbReference>
<feature type="domain" description="Immunoglobulin" evidence="5">
    <location>
        <begin position="1285"/>
        <end position="1355"/>
    </location>
</feature>
<feature type="domain" description="Immunoglobulin" evidence="5">
    <location>
        <begin position="3119"/>
        <end position="3190"/>
    </location>
</feature>
<feature type="domain" description="Immunoglobulin" evidence="5">
    <location>
        <begin position="3040"/>
        <end position="3112"/>
    </location>
</feature>
<feature type="domain" description="Immunoglobulin" evidence="5">
    <location>
        <begin position="575"/>
        <end position="653"/>
    </location>
</feature>
<feature type="domain" description="PKD/Chitinase" evidence="4">
    <location>
        <begin position="3990"/>
        <end position="4066"/>
    </location>
</feature>
<reference evidence="6" key="2">
    <citation type="submission" date="2020-09" db="EMBL/GenBank/DDBJ databases">
        <authorList>
            <person name="Sun Q."/>
            <person name="Zhou Y."/>
        </authorList>
    </citation>
    <scope>NUCLEOTIDE SEQUENCE</scope>
    <source>
        <strain evidence="6">CGMCC 1.15958</strain>
    </source>
</reference>
<dbReference type="InterPro" id="IPR035986">
    <property type="entry name" value="PKD_dom_sf"/>
</dbReference>
<dbReference type="InterPro" id="IPR022409">
    <property type="entry name" value="PKD/Chitinase_dom"/>
</dbReference>
<reference evidence="6" key="1">
    <citation type="journal article" date="2014" name="Int. J. Syst. Evol. Microbiol.">
        <title>Complete genome sequence of Corynebacterium casei LMG S-19264T (=DSM 44701T), isolated from a smear-ripened cheese.</title>
        <authorList>
            <consortium name="US DOE Joint Genome Institute (JGI-PGF)"/>
            <person name="Walter F."/>
            <person name="Albersmeier A."/>
            <person name="Kalinowski J."/>
            <person name="Ruckert C."/>
        </authorList>
    </citation>
    <scope>NUCLEOTIDE SEQUENCE</scope>
    <source>
        <strain evidence="6">CGMCC 1.15958</strain>
    </source>
</reference>
<feature type="domain" description="Immunoglobulin" evidence="5">
    <location>
        <begin position="1123"/>
        <end position="1199"/>
    </location>
</feature>
<feature type="domain" description="PKD/Chitinase" evidence="4">
    <location>
        <begin position="1437"/>
        <end position="1513"/>
    </location>
</feature>
<feature type="domain" description="PKD/Chitinase" evidence="4">
    <location>
        <begin position="2063"/>
        <end position="2140"/>
    </location>
</feature>
<feature type="domain" description="PKD/Chitinase" evidence="4">
    <location>
        <begin position="735"/>
        <end position="811"/>
    </location>
</feature>
<evidence type="ECO:0000259" key="5">
    <source>
        <dbReference type="SMART" id="SM00409"/>
    </source>
</evidence>
<accession>A0A917DNH4</accession>